<evidence type="ECO:0000256" key="7">
    <source>
        <dbReference type="ARBA" id="ARBA00022723"/>
    </source>
</evidence>
<comment type="catalytic activity">
    <reaction evidence="1">
        <text>Eliminative cleavage of (1-&gt;4)-alpha-D-galacturonan to give oligosaccharides with 4-deoxy-alpha-D-galact-4-enuronosyl groups at their non-reducing ends.</text>
        <dbReference type="EC" id="4.2.2.2"/>
    </reaction>
</comment>
<dbReference type="Gene3D" id="2.160.20.10">
    <property type="entry name" value="Single-stranded right-handed beta-helix, Pectin lyase-like"/>
    <property type="match status" value="1"/>
</dbReference>
<reference evidence="14 15" key="1">
    <citation type="journal article" date="2014" name="BMC Genomics">
        <title>Comparative genome sequencing reveals chemotype-specific gene clusters in the toxigenic black mold Stachybotrys.</title>
        <authorList>
            <person name="Semeiks J."/>
            <person name="Borek D."/>
            <person name="Otwinowski Z."/>
            <person name="Grishin N.V."/>
        </authorList>
    </citation>
    <scope>NUCLEOTIDE SEQUENCE [LARGE SCALE GENOMIC DNA]</scope>
    <source>
        <strain evidence="15">CBS 109288 / IBT 7711</strain>
    </source>
</reference>
<protein>
    <recommendedName>
        <fullName evidence="5">pectate lyase</fullName>
        <ecNumber evidence="5">4.2.2.2</ecNumber>
    </recommendedName>
</protein>
<evidence type="ECO:0000259" key="13">
    <source>
        <dbReference type="SMART" id="SM00656"/>
    </source>
</evidence>
<keyword evidence="8 12" id="KW-0732">Signal</keyword>
<dbReference type="SUPFAM" id="SSF51126">
    <property type="entry name" value="Pectin lyase-like"/>
    <property type="match status" value="1"/>
</dbReference>
<dbReference type="GO" id="GO:0005576">
    <property type="term" value="C:extracellular region"/>
    <property type="evidence" value="ECO:0007669"/>
    <property type="project" value="UniProtKB-SubCell"/>
</dbReference>
<keyword evidence="10 11" id="KW-0456">Lyase</keyword>
<keyword evidence="6 11" id="KW-0964">Secreted</keyword>
<evidence type="ECO:0000256" key="6">
    <source>
        <dbReference type="ARBA" id="ARBA00022525"/>
    </source>
</evidence>
<comment type="cofactor">
    <cofactor evidence="2">
        <name>Ca(2+)</name>
        <dbReference type="ChEBI" id="CHEBI:29108"/>
    </cofactor>
</comment>
<evidence type="ECO:0000256" key="8">
    <source>
        <dbReference type="ARBA" id="ARBA00022729"/>
    </source>
</evidence>
<comment type="subcellular location">
    <subcellularLocation>
        <location evidence="3 11">Secreted</location>
    </subcellularLocation>
</comment>
<keyword evidence="15" id="KW-1185">Reference proteome</keyword>
<dbReference type="HOGENOM" id="CLU_021894_1_0_1"/>
<keyword evidence="9" id="KW-0106">Calcium</keyword>
<dbReference type="GO" id="GO:0000272">
    <property type="term" value="P:polysaccharide catabolic process"/>
    <property type="evidence" value="ECO:0007669"/>
    <property type="project" value="UniProtKB-KW"/>
</dbReference>
<dbReference type="AlphaFoldDB" id="A0A084ARC5"/>
<keyword evidence="7" id="KW-0479">Metal-binding</keyword>
<evidence type="ECO:0000256" key="4">
    <source>
        <dbReference type="ARBA" id="ARBA00010980"/>
    </source>
</evidence>
<dbReference type="PANTHER" id="PTHR31683:SF18">
    <property type="entry name" value="PECTATE LYASE 21-RELATED"/>
    <property type="match status" value="1"/>
</dbReference>
<feature type="signal peptide" evidence="12">
    <location>
        <begin position="1"/>
        <end position="20"/>
    </location>
</feature>
<dbReference type="EC" id="4.2.2.2" evidence="5"/>
<dbReference type="EMBL" id="KL648600">
    <property type="protein sequence ID" value="KEY67854.1"/>
    <property type="molecule type" value="Genomic_DNA"/>
</dbReference>
<evidence type="ECO:0000256" key="9">
    <source>
        <dbReference type="ARBA" id="ARBA00022837"/>
    </source>
</evidence>
<organism evidence="14 15">
    <name type="scientific">Stachybotrys chartarum (strain CBS 109288 / IBT 7711)</name>
    <name type="common">Toxic black mold</name>
    <name type="synonym">Stilbospora chartarum</name>
    <dbReference type="NCBI Taxonomy" id="1280523"/>
    <lineage>
        <taxon>Eukaryota</taxon>
        <taxon>Fungi</taxon>
        <taxon>Dikarya</taxon>
        <taxon>Ascomycota</taxon>
        <taxon>Pezizomycotina</taxon>
        <taxon>Sordariomycetes</taxon>
        <taxon>Hypocreomycetidae</taxon>
        <taxon>Hypocreales</taxon>
        <taxon>Stachybotryaceae</taxon>
        <taxon>Stachybotrys</taxon>
    </lineage>
</organism>
<dbReference type="InterPro" id="IPR012334">
    <property type="entry name" value="Pectin_lyas_fold"/>
</dbReference>
<accession>A0A084ARC5</accession>
<dbReference type="OrthoDB" id="1637350at2759"/>
<evidence type="ECO:0000256" key="5">
    <source>
        <dbReference type="ARBA" id="ARBA00012272"/>
    </source>
</evidence>
<evidence type="ECO:0000256" key="3">
    <source>
        <dbReference type="ARBA" id="ARBA00004613"/>
    </source>
</evidence>
<dbReference type="InterPro" id="IPR011050">
    <property type="entry name" value="Pectin_lyase_fold/virulence"/>
</dbReference>
<evidence type="ECO:0000313" key="15">
    <source>
        <dbReference type="Proteomes" id="UP000028045"/>
    </source>
</evidence>
<feature type="domain" description="Pectate lyase" evidence="13">
    <location>
        <begin position="57"/>
        <end position="295"/>
    </location>
</feature>
<dbReference type="Proteomes" id="UP000028045">
    <property type="component" value="Unassembled WGS sequence"/>
</dbReference>
<dbReference type="InterPro" id="IPR002022">
    <property type="entry name" value="Pec_lyase"/>
</dbReference>
<dbReference type="Pfam" id="PF00544">
    <property type="entry name" value="Pectate_lyase_4"/>
    <property type="match status" value="1"/>
</dbReference>
<keyword evidence="11" id="KW-0119">Carbohydrate metabolism</keyword>
<dbReference type="FunFam" id="2.160.20.10:FF:000036">
    <property type="entry name" value="Pectate lyase A"/>
    <property type="match status" value="1"/>
</dbReference>
<keyword evidence="11" id="KW-0624">Polysaccharide degradation</keyword>
<dbReference type="PANTHER" id="PTHR31683">
    <property type="entry name" value="PECTATE LYASE 18-RELATED"/>
    <property type="match status" value="1"/>
</dbReference>
<evidence type="ECO:0000256" key="1">
    <source>
        <dbReference type="ARBA" id="ARBA00000695"/>
    </source>
</evidence>
<dbReference type="InterPro" id="IPR045032">
    <property type="entry name" value="PEL"/>
</dbReference>
<dbReference type="GO" id="GO:0046872">
    <property type="term" value="F:metal ion binding"/>
    <property type="evidence" value="ECO:0007669"/>
    <property type="project" value="UniProtKB-KW"/>
</dbReference>
<dbReference type="GO" id="GO:0030570">
    <property type="term" value="F:pectate lyase activity"/>
    <property type="evidence" value="ECO:0007669"/>
    <property type="project" value="UniProtKB-EC"/>
</dbReference>
<name>A0A084ARC5_STACB</name>
<evidence type="ECO:0000256" key="12">
    <source>
        <dbReference type="SAM" id="SignalP"/>
    </source>
</evidence>
<feature type="chain" id="PRO_5001771194" description="pectate lyase" evidence="12">
    <location>
        <begin position="21"/>
        <end position="359"/>
    </location>
</feature>
<evidence type="ECO:0000256" key="10">
    <source>
        <dbReference type="ARBA" id="ARBA00023239"/>
    </source>
</evidence>
<dbReference type="SMART" id="SM00656">
    <property type="entry name" value="Amb_all"/>
    <property type="match status" value="1"/>
</dbReference>
<comment type="similarity">
    <text evidence="4 11">Belongs to the polysaccharide lyase 1 family.</text>
</comment>
<sequence length="359" mass="37528">MKFSILSSLVLAAFATAAPATLDVVEKGIVKRAAVSDPANIGYATQNGGTTGGAGGTTTTVTTLAQLVAAAGAAGRGIVIIQGAISGAAKVQVTSDKTIVGRAGSCTSTPCSLPFTTTTDKKKKALLTRSPSTPALTGIGLTVLGQRNVILRNLKISKVLADYGDAITIQLSTNVWVDHCDLAGDREVGKDTYDGLVDLSHAADFVTISHTYFHDHSKGSLVGHSDNNAAEDTGTLRVTYANNYFYNIRSRGPLLRFGTAHVYNQYYNTMDTGLNTRMNAQALIQSSVFRNVGKKAIFSESSSQIGYAVAIDVVLEGESANTASRGTLSASSFPYQYTLLGSASVPTRVPAEAGQILSF</sequence>
<proteinExistence type="inferred from homology"/>
<gene>
    <name evidence="14" type="ORF">S7711_04992</name>
</gene>
<evidence type="ECO:0000313" key="14">
    <source>
        <dbReference type="EMBL" id="KEY67854.1"/>
    </source>
</evidence>
<evidence type="ECO:0000256" key="2">
    <source>
        <dbReference type="ARBA" id="ARBA00001913"/>
    </source>
</evidence>
<evidence type="ECO:0000256" key="11">
    <source>
        <dbReference type="RuleBase" id="RU361173"/>
    </source>
</evidence>